<sequence length="123" mass="13623">MFCSKQPVLLALIHFSYSIHSPCGISFSMGCMTRAILSEGKDATEEFDDAGHSKSAKDLMQDYFIGEVDLDPTPDIPEMEVFRKEQDTGFASKLKDNVVQYWAIPAAVIGISAVVAILYARRK</sequence>
<protein>
    <submittedName>
        <fullName evidence="2">Cytochrome b5 isoform A</fullName>
    </submittedName>
</protein>
<dbReference type="SUPFAM" id="SSF55856">
    <property type="entry name" value="Cytochrome b5-like heme/steroid binding domain"/>
    <property type="match status" value="1"/>
</dbReference>
<dbReference type="PROSITE" id="PS51257">
    <property type="entry name" value="PROKAR_LIPOPROTEIN"/>
    <property type="match status" value="1"/>
</dbReference>
<dbReference type="AlphaFoldDB" id="A0A1D6L4Z3"/>
<dbReference type="Gene3D" id="3.10.120.10">
    <property type="entry name" value="Cytochrome b5-like heme/steroid binding domain"/>
    <property type="match status" value="1"/>
</dbReference>
<name>A0A1D6L4Z3_MAIZE</name>
<dbReference type="EMBL" id="CM007647">
    <property type="protein sequence ID" value="ONM09425.1"/>
    <property type="molecule type" value="Genomic_DNA"/>
</dbReference>
<dbReference type="InterPro" id="IPR001199">
    <property type="entry name" value="Cyt_B5-like_heme/steroid-bd"/>
</dbReference>
<dbReference type="Pfam" id="PF00173">
    <property type="entry name" value="Cyt-b5"/>
    <property type="match status" value="1"/>
</dbReference>
<feature type="domain" description="Cytochrome b5 heme-binding" evidence="1">
    <location>
        <begin position="39"/>
        <end position="68"/>
    </location>
</feature>
<accession>A0A1D6L4Z3</accession>
<evidence type="ECO:0000313" key="2">
    <source>
        <dbReference type="EMBL" id="ONM09425.1"/>
    </source>
</evidence>
<organism evidence="2">
    <name type="scientific">Zea mays</name>
    <name type="common">Maize</name>
    <dbReference type="NCBI Taxonomy" id="4577"/>
    <lineage>
        <taxon>Eukaryota</taxon>
        <taxon>Viridiplantae</taxon>
        <taxon>Streptophyta</taxon>
        <taxon>Embryophyta</taxon>
        <taxon>Tracheophyta</taxon>
        <taxon>Spermatophyta</taxon>
        <taxon>Magnoliopsida</taxon>
        <taxon>Liliopsida</taxon>
        <taxon>Poales</taxon>
        <taxon>Poaceae</taxon>
        <taxon>PACMAD clade</taxon>
        <taxon>Panicoideae</taxon>
        <taxon>Andropogonodae</taxon>
        <taxon>Andropogoneae</taxon>
        <taxon>Tripsacinae</taxon>
        <taxon>Zea</taxon>
    </lineage>
</organism>
<dbReference type="InterPro" id="IPR036400">
    <property type="entry name" value="Cyt_B5-like_heme/steroid_sf"/>
</dbReference>
<evidence type="ECO:0000259" key="1">
    <source>
        <dbReference type="Pfam" id="PF00173"/>
    </source>
</evidence>
<gene>
    <name evidence="2" type="ORF">ZEAMMB73_Zm00001d034048</name>
</gene>
<dbReference type="ExpressionAtlas" id="A0A1D6L4Z3">
    <property type="expression patterns" value="baseline and differential"/>
</dbReference>
<proteinExistence type="predicted"/>
<reference evidence="2" key="1">
    <citation type="submission" date="2015-12" db="EMBL/GenBank/DDBJ databases">
        <title>Update maize B73 reference genome by single molecule sequencing technologies.</title>
        <authorList>
            <consortium name="Maize Genome Sequencing Project"/>
            <person name="Ware D."/>
        </authorList>
    </citation>
    <scope>NUCLEOTIDE SEQUENCE [LARGE SCALE GENOMIC DNA]</scope>
    <source>
        <tissue evidence="2">Seedling</tissue>
    </source>
</reference>